<dbReference type="Pfam" id="PF00005">
    <property type="entry name" value="ABC_tran"/>
    <property type="match status" value="1"/>
</dbReference>
<feature type="transmembrane region" description="Helical" evidence="7">
    <location>
        <begin position="139"/>
        <end position="164"/>
    </location>
</feature>
<evidence type="ECO:0000256" key="4">
    <source>
        <dbReference type="ARBA" id="ARBA00022840"/>
    </source>
</evidence>
<dbReference type="PANTHER" id="PTHR43394">
    <property type="entry name" value="ATP-DEPENDENT PERMEASE MDL1, MITOCHONDRIAL"/>
    <property type="match status" value="1"/>
</dbReference>
<dbReference type="InterPro" id="IPR011527">
    <property type="entry name" value="ABC1_TM_dom"/>
</dbReference>
<dbReference type="GO" id="GO:0016887">
    <property type="term" value="F:ATP hydrolysis activity"/>
    <property type="evidence" value="ECO:0007669"/>
    <property type="project" value="InterPro"/>
</dbReference>
<dbReference type="PROSITE" id="PS50893">
    <property type="entry name" value="ABC_TRANSPORTER_2"/>
    <property type="match status" value="1"/>
</dbReference>
<feature type="transmembrane region" description="Helical" evidence="7">
    <location>
        <begin position="257"/>
        <end position="278"/>
    </location>
</feature>
<evidence type="ECO:0000256" key="2">
    <source>
        <dbReference type="ARBA" id="ARBA00022692"/>
    </source>
</evidence>
<feature type="domain" description="ABC transporter" evidence="8">
    <location>
        <begin position="351"/>
        <end position="591"/>
    </location>
</feature>
<evidence type="ECO:0000259" key="9">
    <source>
        <dbReference type="PROSITE" id="PS50929"/>
    </source>
</evidence>
<sequence length="607" mass="67306">MNESFGKLRTFALLIPILWKISGTALVILIALTLAQALIPIAQLALTSRLVEEAASLFQGNSDNGMRDVQLLVGLQLALLLSGAVMGGVFKYTQQYFNQRATLYFDELLSTKVNRLPLSYFDNHLNYDRLQRTSFSMQLQGMGVIFTLLTMLQNMITVVGFIVVLYQFHWLLSLGMLLLVLPMLWSYLYESKAVFKLIIHQTPDERMSSYISNLLKSREGAKEIRVFELASYLIAKWKQIAWRNVGRLLAVERKTIALTYGVQLLTLTLLSGMLLFALHAGANGGLVIGQYVALAQALFSSQALVQGLAQGYSNIHQGLLHANEMILFVNLPEGNGEEGDQAFPSPMKQGIKVEHLSFHYDGAPGPALDGISFTIGAGETIAIVGDNGAGKSTLAKCLLGLYAPNEGTIAVDGVDYAHLSSDSLRSRMSAIFQDFVQFPFPVWENIGLGGISELGNRDKLQKSSEEANTASFIQKLPQGWDTVLGVQFDGGHELSYGQWQRIALNRAFYREFELIVLDEPTASLDPMTEASIFENLMKLTSGKTSVFITHRLGSCRFADRILVLKDGRLAEEGSHDELMLRNGEYAAMFRKQAGWYTKEWEEQVLGV</sequence>
<dbReference type="SUPFAM" id="SSF90123">
    <property type="entry name" value="ABC transporter transmembrane region"/>
    <property type="match status" value="1"/>
</dbReference>
<dbReference type="Gene3D" id="1.20.1560.10">
    <property type="entry name" value="ABC transporter type 1, transmembrane domain"/>
    <property type="match status" value="1"/>
</dbReference>
<comment type="caution">
    <text evidence="10">The sequence shown here is derived from an EMBL/GenBank/DDBJ whole genome shotgun (WGS) entry which is preliminary data.</text>
</comment>
<evidence type="ECO:0000256" key="5">
    <source>
        <dbReference type="ARBA" id="ARBA00022989"/>
    </source>
</evidence>
<feature type="transmembrane region" description="Helical" evidence="7">
    <location>
        <begin position="12"/>
        <end position="39"/>
    </location>
</feature>
<gene>
    <name evidence="10" type="ORF">DX130_09050</name>
</gene>
<comment type="subcellular location">
    <subcellularLocation>
        <location evidence="1">Cell membrane</location>
        <topology evidence="1">Multi-pass membrane protein</topology>
    </subcellularLocation>
</comment>
<keyword evidence="11" id="KW-1185">Reference proteome</keyword>
<dbReference type="GO" id="GO:0015421">
    <property type="term" value="F:ABC-type oligopeptide transporter activity"/>
    <property type="evidence" value="ECO:0007669"/>
    <property type="project" value="TreeGrafter"/>
</dbReference>
<dbReference type="InterPro" id="IPR027417">
    <property type="entry name" value="P-loop_NTPase"/>
</dbReference>
<dbReference type="PROSITE" id="PS50929">
    <property type="entry name" value="ABC_TM1F"/>
    <property type="match status" value="1"/>
</dbReference>
<feature type="transmembrane region" description="Helical" evidence="7">
    <location>
        <begin position="170"/>
        <end position="189"/>
    </location>
</feature>
<name>A0A371PLQ3_9BACL</name>
<evidence type="ECO:0000256" key="1">
    <source>
        <dbReference type="ARBA" id="ARBA00004651"/>
    </source>
</evidence>
<evidence type="ECO:0000313" key="10">
    <source>
        <dbReference type="EMBL" id="REK77134.1"/>
    </source>
</evidence>
<keyword evidence="6 7" id="KW-0472">Membrane</keyword>
<evidence type="ECO:0000256" key="6">
    <source>
        <dbReference type="ARBA" id="ARBA00023136"/>
    </source>
</evidence>
<keyword evidence="4 10" id="KW-0067">ATP-binding</keyword>
<feature type="transmembrane region" description="Helical" evidence="7">
    <location>
        <begin position="71"/>
        <end position="90"/>
    </location>
</feature>
<dbReference type="OrthoDB" id="9806127at2"/>
<evidence type="ECO:0000256" key="7">
    <source>
        <dbReference type="SAM" id="Phobius"/>
    </source>
</evidence>
<dbReference type="GO" id="GO:0005524">
    <property type="term" value="F:ATP binding"/>
    <property type="evidence" value="ECO:0007669"/>
    <property type="project" value="UniProtKB-KW"/>
</dbReference>
<keyword evidence="3" id="KW-0547">Nucleotide-binding</keyword>
<dbReference type="Proteomes" id="UP000261905">
    <property type="component" value="Unassembled WGS sequence"/>
</dbReference>
<organism evidence="10 11">
    <name type="scientific">Paenibacillus paeoniae</name>
    <dbReference type="NCBI Taxonomy" id="2292705"/>
    <lineage>
        <taxon>Bacteria</taxon>
        <taxon>Bacillati</taxon>
        <taxon>Bacillota</taxon>
        <taxon>Bacilli</taxon>
        <taxon>Bacillales</taxon>
        <taxon>Paenibacillaceae</taxon>
        <taxon>Paenibacillus</taxon>
    </lineage>
</organism>
<dbReference type="SUPFAM" id="SSF52540">
    <property type="entry name" value="P-loop containing nucleoside triphosphate hydrolases"/>
    <property type="match status" value="1"/>
</dbReference>
<reference evidence="10 11" key="1">
    <citation type="submission" date="2018-08" db="EMBL/GenBank/DDBJ databases">
        <title>Paenibacillus sp. M4BSY-1, whole genome shotgun sequence.</title>
        <authorList>
            <person name="Tuo L."/>
        </authorList>
    </citation>
    <scope>NUCLEOTIDE SEQUENCE [LARGE SCALE GENOMIC DNA]</scope>
    <source>
        <strain evidence="10 11">M4BSY-1</strain>
    </source>
</reference>
<accession>A0A371PLQ3</accession>
<dbReference type="SMART" id="SM00382">
    <property type="entry name" value="AAA"/>
    <property type="match status" value="1"/>
</dbReference>
<keyword evidence="5 7" id="KW-1133">Transmembrane helix</keyword>
<proteinExistence type="predicted"/>
<dbReference type="GO" id="GO:0005886">
    <property type="term" value="C:plasma membrane"/>
    <property type="evidence" value="ECO:0007669"/>
    <property type="project" value="UniProtKB-SubCell"/>
</dbReference>
<dbReference type="PANTHER" id="PTHR43394:SF1">
    <property type="entry name" value="ATP-BINDING CASSETTE SUB-FAMILY B MEMBER 10, MITOCHONDRIAL"/>
    <property type="match status" value="1"/>
</dbReference>
<dbReference type="RefSeq" id="WP_116044542.1">
    <property type="nucleotide sequence ID" value="NZ_QUBQ01000001.1"/>
</dbReference>
<dbReference type="InterPro" id="IPR039421">
    <property type="entry name" value="Type_1_exporter"/>
</dbReference>
<dbReference type="InterPro" id="IPR003593">
    <property type="entry name" value="AAA+_ATPase"/>
</dbReference>
<keyword evidence="2 7" id="KW-0812">Transmembrane</keyword>
<evidence type="ECO:0000259" key="8">
    <source>
        <dbReference type="PROSITE" id="PS50893"/>
    </source>
</evidence>
<dbReference type="AlphaFoldDB" id="A0A371PLQ3"/>
<protein>
    <submittedName>
        <fullName evidence="10">ABC transporter ATP-binding protein</fullName>
    </submittedName>
</protein>
<evidence type="ECO:0000313" key="11">
    <source>
        <dbReference type="Proteomes" id="UP000261905"/>
    </source>
</evidence>
<feature type="domain" description="ABC transmembrane type-1" evidence="9">
    <location>
        <begin position="27"/>
        <end position="317"/>
    </location>
</feature>
<dbReference type="InterPro" id="IPR036640">
    <property type="entry name" value="ABC1_TM_sf"/>
</dbReference>
<dbReference type="EMBL" id="QUBQ01000001">
    <property type="protein sequence ID" value="REK77134.1"/>
    <property type="molecule type" value="Genomic_DNA"/>
</dbReference>
<evidence type="ECO:0000256" key="3">
    <source>
        <dbReference type="ARBA" id="ARBA00022741"/>
    </source>
</evidence>
<dbReference type="InterPro" id="IPR003439">
    <property type="entry name" value="ABC_transporter-like_ATP-bd"/>
</dbReference>
<dbReference type="Gene3D" id="3.40.50.300">
    <property type="entry name" value="P-loop containing nucleotide triphosphate hydrolases"/>
    <property type="match status" value="1"/>
</dbReference>